<proteinExistence type="predicted"/>
<keyword evidence="2" id="KW-1185">Reference proteome</keyword>
<gene>
    <name evidence="1" type="ORF">E3U43_006613</name>
</gene>
<dbReference type="EMBL" id="CM011677">
    <property type="protein sequence ID" value="TMS20120.1"/>
    <property type="molecule type" value="Genomic_DNA"/>
</dbReference>
<dbReference type="Proteomes" id="UP000793456">
    <property type="component" value="Chromosome IV"/>
</dbReference>
<organism evidence="1 2">
    <name type="scientific">Larimichthys crocea</name>
    <name type="common">Large yellow croaker</name>
    <name type="synonym">Pseudosciaena crocea</name>
    <dbReference type="NCBI Taxonomy" id="215358"/>
    <lineage>
        <taxon>Eukaryota</taxon>
        <taxon>Metazoa</taxon>
        <taxon>Chordata</taxon>
        <taxon>Craniata</taxon>
        <taxon>Vertebrata</taxon>
        <taxon>Euteleostomi</taxon>
        <taxon>Actinopterygii</taxon>
        <taxon>Neopterygii</taxon>
        <taxon>Teleostei</taxon>
        <taxon>Neoteleostei</taxon>
        <taxon>Acanthomorphata</taxon>
        <taxon>Eupercaria</taxon>
        <taxon>Sciaenidae</taxon>
        <taxon>Larimichthys</taxon>
    </lineage>
</organism>
<name>A0ACD3RL62_LARCR</name>
<evidence type="ECO:0000313" key="1">
    <source>
        <dbReference type="EMBL" id="TMS20120.1"/>
    </source>
</evidence>
<comment type="caution">
    <text evidence="1">The sequence shown here is derived from an EMBL/GenBank/DDBJ whole genome shotgun (WGS) entry which is preliminary data.</text>
</comment>
<evidence type="ECO:0000313" key="2">
    <source>
        <dbReference type="Proteomes" id="UP000793456"/>
    </source>
</evidence>
<protein>
    <submittedName>
        <fullName evidence="1">Uncharacterized protein</fullName>
    </submittedName>
</protein>
<sequence>MSSEQVENTAEKVGQQPPPQQQQQPPQQQQQTPPQGEVNGKAKHESISSRKERPQKRGGGGRYEPYGNVNKRYRVFVSNIPYDVKWQALKDLMKEKVGEVTYVEHLMDAEGKSRGCAVVEFRTEELMKKAVEKVNKHNFNGRPLKVKEDPDGVIAQREINKAQGGGPPGGHGGMGGMGGMDRMNMERMGPGPNGPMVNIPPSLMNNPNIPNEIIHGLQAGRIGSTVFVANLDYKVGWKKLKEVFSMAGMVMRADILEDKDGKSRGMGTVTFDMPLEAVQAVSMFNGQLLFNRVMHVKLDEKSLPKDFGPPDRAAALPRGLSGIGLGLGPGGQPIDATQLNRGGGGGGGGGGMGNMGPGGMDGMGFGNMGGRMGGGGGGGGGGGMDNFGGMNNMDRFGSSGMGRMNGNSLGMDRMNSGMDRLGGGNMDRMGGMDRMGMDRMDRVPDLDRLGSGFDRMGSGMDRLGPSMDRLGPGLDRMSSSMDRLGPAGFDRLGPSGLDRMGSGMDFGSPMSMERMGNTGLDRMASSFDRIGSTGGLDRFPSGGLDRMSSGMDRMGSGGVGGQFDRSADLDRGFGGNSFGGAGGPGTGGGNVRKGCQIFVRNLPFDFTWKMLKDTFNTCGMVQYADIKMENGKSKGCGVVRFDNPETAERVCRTMNGYRLNGREIDDMEGHHRKKVAVITFKMAAPLCQCYQICVRRGLVAFPFSYLPLHNRPDVYRIRGFLTCSSQVPQSALLQVRYLSGERGGGRKGFLGEFLDNLKQELNKNKEMKDNIKKFREEAKKLEESDALKQARRKYKTIESETVKTSEVLKKKLGNLSETVKEGLEEVSRTEIGKKIKEGMEEAAKTAKTSAESVSKSGEMLGKTGAFKAISQGMESVKKEIGDLGHTGPYRPPARLRKRSEFSSKGAGDDSKVFEANEEAMGVVLHKDSKWYQQWKDFKDNNVVFNRFFEMKMKYDESDNALIRASRAVTDKMTDLIGGLFSKTEMSEVLTEILKADPSFDKDSFLKQCERDIIPNILEAMIRGELEVLKDWCYEATYSQLAHPIQQAKAMGLQFHSKILDIDSIDLAMGKMMDQGPVLIITFQAQLVMVIRNTKGEVVEGDPEKVIRMMYVWALCRDQEELNPYAAWRLLDISASSTEQIL</sequence>
<reference evidence="1" key="1">
    <citation type="submission" date="2018-11" db="EMBL/GenBank/DDBJ databases">
        <title>The sequence and de novo assembly of Larimichthys crocea genome using PacBio and Hi-C technologies.</title>
        <authorList>
            <person name="Xu P."/>
            <person name="Chen B."/>
            <person name="Zhou Z."/>
            <person name="Ke Q."/>
            <person name="Wu Y."/>
            <person name="Bai H."/>
            <person name="Pu F."/>
        </authorList>
    </citation>
    <scope>NUCLEOTIDE SEQUENCE</scope>
    <source>
        <tissue evidence="1">Muscle</tissue>
    </source>
</reference>
<accession>A0ACD3RL62</accession>